<protein>
    <submittedName>
        <fullName evidence="1">Uncharacterized protein</fullName>
    </submittedName>
</protein>
<accession>A0AA86TAW4</accession>
<feature type="non-terminal residue" evidence="1">
    <location>
        <position position="1"/>
    </location>
</feature>
<dbReference type="Gramene" id="rna-AYBTSS11_LOCUS22282">
    <property type="protein sequence ID" value="CAJ1969483.1"/>
    <property type="gene ID" value="gene-AYBTSS11_LOCUS22282"/>
</dbReference>
<gene>
    <name evidence="1" type="ORF">AYBTSS11_LOCUS22282</name>
</gene>
<feature type="non-terminal residue" evidence="1">
    <location>
        <position position="83"/>
    </location>
</feature>
<dbReference type="EMBL" id="OY731404">
    <property type="protein sequence ID" value="CAJ1969483.1"/>
    <property type="molecule type" value="Genomic_DNA"/>
</dbReference>
<reference evidence="1" key="1">
    <citation type="submission" date="2023-10" db="EMBL/GenBank/DDBJ databases">
        <authorList>
            <person name="Domelevo Entfellner J.-B."/>
        </authorList>
    </citation>
    <scope>NUCLEOTIDE SEQUENCE</scope>
</reference>
<dbReference type="AlphaFoldDB" id="A0AA86TAW4"/>
<evidence type="ECO:0000313" key="1">
    <source>
        <dbReference type="EMBL" id="CAJ1969483.1"/>
    </source>
</evidence>
<dbReference type="Proteomes" id="UP001189624">
    <property type="component" value="Chromosome 7"/>
</dbReference>
<sequence>MESLLCIGMDEELRGKYNKDSRSLCCPNSILEGVVPLACSPRLWPLSSKRSKVDSSPYMGHPSSQVWVQDAFPPKKRGRLQKI</sequence>
<organism evidence="1 2">
    <name type="scientific">Sphenostylis stenocarpa</name>
    <dbReference type="NCBI Taxonomy" id="92480"/>
    <lineage>
        <taxon>Eukaryota</taxon>
        <taxon>Viridiplantae</taxon>
        <taxon>Streptophyta</taxon>
        <taxon>Embryophyta</taxon>
        <taxon>Tracheophyta</taxon>
        <taxon>Spermatophyta</taxon>
        <taxon>Magnoliopsida</taxon>
        <taxon>eudicotyledons</taxon>
        <taxon>Gunneridae</taxon>
        <taxon>Pentapetalae</taxon>
        <taxon>rosids</taxon>
        <taxon>fabids</taxon>
        <taxon>Fabales</taxon>
        <taxon>Fabaceae</taxon>
        <taxon>Papilionoideae</taxon>
        <taxon>50 kb inversion clade</taxon>
        <taxon>NPAAA clade</taxon>
        <taxon>indigoferoid/millettioid clade</taxon>
        <taxon>Phaseoleae</taxon>
        <taxon>Sphenostylis</taxon>
    </lineage>
</organism>
<evidence type="ECO:0000313" key="2">
    <source>
        <dbReference type="Proteomes" id="UP001189624"/>
    </source>
</evidence>
<proteinExistence type="predicted"/>
<name>A0AA86TAW4_9FABA</name>
<keyword evidence="2" id="KW-1185">Reference proteome</keyword>